<name>A0AAP4U0P4_9GAMM</name>
<dbReference type="Pfam" id="PF02639">
    <property type="entry name" value="DUF188"/>
    <property type="match status" value="1"/>
</dbReference>
<evidence type="ECO:0000313" key="4">
    <source>
        <dbReference type="Proteomes" id="UP001170481"/>
    </source>
</evidence>
<reference evidence="3" key="1">
    <citation type="submission" date="2023-07" db="EMBL/GenBank/DDBJ databases">
        <title>Genome content predicts the carbon catabolic preferences of heterotrophic bacteria.</title>
        <authorList>
            <person name="Gralka M."/>
        </authorList>
    </citation>
    <scope>NUCLEOTIDE SEQUENCE</scope>
    <source>
        <strain evidence="3">C2R13</strain>
    </source>
</reference>
<dbReference type="InterPro" id="IPR003791">
    <property type="entry name" value="UPF0178"/>
</dbReference>
<comment type="similarity">
    <text evidence="1 2">Belongs to the UPF0178 family.</text>
</comment>
<dbReference type="PANTHER" id="PTHR35146">
    <property type="entry name" value="UPF0178 PROTEIN YAII"/>
    <property type="match status" value="1"/>
</dbReference>
<proteinExistence type="inferred from homology"/>
<evidence type="ECO:0000256" key="2">
    <source>
        <dbReference type="HAMAP-Rule" id="MF_00489"/>
    </source>
</evidence>
<evidence type="ECO:0000256" key="1">
    <source>
        <dbReference type="ARBA" id="ARBA00008522"/>
    </source>
</evidence>
<dbReference type="NCBIfam" id="NF001095">
    <property type="entry name" value="PRK00124.1"/>
    <property type="match status" value="1"/>
</dbReference>
<protein>
    <recommendedName>
        <fullName evidence="2">UPF0178 protein Q4535_11630</fullName>
    </recommendedName>
</protein>
<gene>
    <name evidence="3" type="ORF">Q4535_11630</name>
</gene>
<organism evidence="3 4">
    <name type="scientific">Cobetia amphilecti</name>
    <dbReference type="NCBI Taxonomy" id="1055104"/>
    <lineage>
        <taxon>Bacteria</taxon>
        <taxon>Pseudomonadati</taxon>
        <taxon>Pseudomonadota</taxon>
        <taxon>Gammaproteobacteria</taxon>
        <taxon>Oceanospirillales</taxon>
        <taxon>Halomonadaceae</taxon>
        <taxon>Cobetia</taxon>
    </lineage>
</organism>
<dbReference type="RefSeq" id="WP_082388208.1">
    <property type="nucleotide sequence ID" value="NZ_JAHKQM010000007.1"/>
</dbReference>
<dbReference type="HAMAP" id="MF_00489">
    <property type="entry name" value="UPF0178"/>
    <property type="match status" value="1"/>
</dbReference>
<dbReference type="CDD" id="cd18720">
    <property type="entry name" value="PIN_YqxD-like"/>
    <property type="match status" value="1"/>
</dbReference>
<dbReference type="EMBL" id="JAUORK010000015">
    <property type="protein sequence ID" value="MDO6672766.1"/>
    <property type="molecule type" value="Genomic_DNA"/>
</dbReference>
<dbReference type="AlphaFoldDB" id="A0AAP4U0P4"/>
<evidence type="ECO:0000313" key="3">
    <source>
        <dbReference type="EMBL" id="MDO6672766.1"/>
    </source>
</evidence>
<dbReference type="Proteomes" id="UP001170481">
    <property type="component" value="Unassembled WGS sequence"/>
</dbReference>
<dbReference type="PANTHER" id="PTHR35146:SF1">
    <property type="entry name" value="UPF0178 PROTEIN YAII"/>
    <property type="match status" value="1"/>
</dbReference>
<sequence>MTDAQDHDAPSPQHPAEHVTTLWVDADACPRAARDILVRAAERTATPTWFVANHQVPLPRSLHVKALSVPQGADAADQLIVERAHPGDMVITSDLPLALEAIEKGALVMTTRGEALDGNNIRAKVQMRDFMESMRSSGEHTGGPSAYGQREQRDFGNALDRWLAKIRRPTPRA</sequence>
<accession>A0AAP4U0P4</accession>
<comment type="caution">
    <text evidence="3">The sequence shown here is derived from an EMBL/GenBank/DDBJ whole genome shotgun (WGS) entry which is preliminary data.</text>
</comment>